<evidence type="ECO:0000313" key="2">
    <source>
        <dbReference type="Proteomes" id="UP000317648"/>
    </source>
</evidence>
<keyword evidence="2" id="KW-1185">Reference proteome</keyword>
<dbReference type="AlphaFoldDB" id="A0A518DQI6"/>
<accession>A0A518DQI6</accession>
<dbReference type="EMBL" id="CP036433">
    <property type="protein sequence ID" value="QDU94089.1"/>
    <property type="molecule type" value="Genomic_DNA"/>
</dbReference>
<name>A0A518DQI6_9BACT</name>
<protein>
    <submittedName>
        <fullName evidence="1">Uncharacterized protein</fullName>
    </submittedName>
</protein>
<gene>
    <name evidence="1" type="ORF">Pla8534_18750</name>
</gene>
<dbReference type="Proteomes" id="UP000317648">
    <property type="component" value="Chromosome"/>
</dbReference>
<organism evidence="1 2">
    <name type="scientific">Lignipirellula cremea</name>
    <dbReference type="NCBI Taxonomy" id="2528010"/>
    <lineage>
        <taxon>Bacteria</taxon>
        <taxon>Pseudomonadati</taxon>
        <taxon>Planctomycetota</taxon>
        <taxon>Planctomycetia</taxon>
        <taxon>Pirellulales</taxon>
        <taxon>Pirellulaceae</taxon>
        <taxon>Lignipirellula</taxon>
    </lineage>
</organism>
<sequence length="213" mass="23940">MTTETMTESEWMACDDPQKMVAYLHANGFERKLRLFSCAFCRSIWNHLAENPFRIAVEVAERFADGQASRKELAQSKKDSGAALERSGLQGVTGVPQNAKGCAWSSTRTVGSAAMYPLWVFNSESEKGQQLALLRDIFGNPFQQVSFDQSWQTLSVVTTAHSIYDQREFERMPELGEALEAAGCTDSQILEHCRQAEPHVRGCWVLDLVLEKR</sequence>
<reference evidence="1 2" key="1">
    <citation type="submission" date="2019-02" db="EMBL/GenBank/DDBJ databases">
        <title>Deep-cultivation of Planctomycetes and their phenomic and genomic characterization uncovers novel biology.</title>
        <authorList>
            <person name="Wiegand S."/>
            <person name="Jogler M."/>
            <person name="Boedeker C."/>
            <person name="Pinto D."/>
            <person name="Vollmers J."/>
            <person name="Rivas-Marin E."/>
            <person name="Kohn T."/>
            <person name="Peeters S.H."/>
            <person name="Heuer A."/>
            <person name="Rast P."/>
            <person name="Oberbeckmann S."/>
            <person name="Bunk B."/>
            <person name="Jeske O."/>
            <person name="Meyerdierks A."/>
            <person name="Storesund J.E."/>
            <person name="Kallscheuer N."/>
            <person name="Luecker S."/>
            <person name="Lage O.M."/>
            <person name="Pohl T."/>
            <person name="Merkel B.J."/>
            <person name="Hornburger P."/>
            <person name="Mueller R.-W."/>
            <person name="Bruemmer F."/>
            <person name="Labrenz M."/>
            <person name="Spormann A.M."/>
            <person name="Op den Camp H."/>
            <person name="Overmann J."/>
            <person name="Amann R."/>
            <person name="Jetten M.S.M."/>
            <person name="Mascher T."/>
            <person name="Medema M.H."/>
            <person name="Devos D.P."/>
            <person name="Kaster A.-K."/>
            <person name="Ovreas L."/>
            <person name="Rohde M."/>
            <person name="Galperin M.Y."/>
            <person name="Jogler C."/>
        </authorList>
    </citation>
    <scope>NUCLEOTIDE SEQUENCE [LARGE SCALE GENOMIC DNA]</scope>
    <source>
        <strain evidence="1 2">Pla85_3_4</strain>
    </source>
</reference>
<dbReference type="KEGG" id="lcre:Pla8534_18750"/>
<proteinExistence type="predicted"/>
<dbReference type="RefSeq" id="WP_197443131.1">
    <property type="nucleotide sequence ID" value="NZ_CP036433.1"/>
</dbReference>
<evidence type="ECO:0000313" key="1">
    <source>
        <dbReference type="EMBL" id="QDU94089.1"/>
    </source>
</evidence>